<dbReference type="EMBL" id="VNJK01000001">
    <property type="protein sequence ID" value="TVX94497.1"/>
    <property type="molecule type" value="Genomic_DNA"/>
</dbReference>
<evidence type="ECO:0000313" key="2">
    <source>
        <dbReference type="EMBL" id="TVX94497.1"/>
    </source>
</evidence>
<reference evidence="2 3" key="1">
    <citation type="submission" date="2019-07" db="EMBL/GenBank/DDBJ databases">
        <authorList>
            <person name="Kim J."/>
        </authorList>
    </citation>
    <scope>NUCLEOTIDE SEQUENCE [LARGE SCALE GENOMIC DNA]</scope>
    <source>
        <strain evidence="2 3">N4</strain>
    </source>
</reference>
<proteinExistence type="predicted"/>
<feature type="domain" description="Bypass of forespore C C-terminal" evidence="1">
    <location>
        <begin position="157"/>
        <end position="233"/>
    </location>
</feature>
<dbReference type="Proteomes" id="UP000318102">
    <property type="component" value="Unassembled WGS sequence"/>
</dbReference>
<gene>
    <name evidence="2" type="ORF">FPZ44_16425</name>
</gene>
<keyword evidence="3" id="KW-1185">Reference proteome</keyword>
<evidence type="ECO:0000259" key="1">
    <source>
        <dbReference type="Pfam" id="PF08955"/>
    </source>
</evidence>
<dbReference type="RefSeq" id="WP_144991601.1">
    <property type="nucleotide sequence ID" value="NZ_VNJK01000001.1"/>
</dbReference>
<dbReference type="AlphaFoldDB" id="A0A559J3P5"/>
<sequence length="250" mass="28267">MADGDRIVSRFSFRMRQLKKKLKRWRRPLWALGAILFVVGLLTIGTMLSEKVKQWSLLSGESVSTLGSLADTNINNTVVGSSSSSTTDLRKEQIAQLFGTSKSKLTVIHRKQYICGTEDKYLGQQSREAVVQLLDKNSHWEPTIDKEKQVILIERIDDLSETCKRSAQMGMDTEGNLSLYDGAPSDERVIRTFFQIDIESMESSLPPQVLQQIKNGIRISDREEYISVLSTFSDFAVEDTRKVMKPTLSP</sequence>
<dbReference type="Gene3D" id="3.30.70.1740">
    <property type="entry name" value="Bypass-of-forespore C, C-terminal domain"/>
    <property type="match status" value="1"/>
</dbReference>
<name>A0A559J3P5_9BACL</name>
<dbReference type="InterPro" id="IPR038117">
    <property type="entry name" value="BofC_C_sf"/>
</dbReference>
<evidence type="ECO:0000313" key="3">
    <source>
        <dbReference type="Proteomes" id="UP000318102"/>
    </source>
</evidence>
<comment type="caution">
    <text evidence="2">The sequence shown here is derived from an EMBL/GenBank/DDBJ whole genome shotgun (WGS) entry which is preliminary data.</text>
</comment>
<dbReference type="InterPro" id="IPR015050">
    <property type="entry name" value="BofC_C"/>
</dbReference>
<accession>A0A559J3P5</accession>
<organism evidence="2 3">
    <name type="scientific">Paenibacillus agilis</name>
    <dbReference type="NCBI Taxonomy" id="3020863"/>
    <lineage>
        <taxon>Bacteria</taxon>
        <taxon>Bacillati</taxon>
        <taxon>Bacillota</taxon>
        <taxon>Bacilli</taxon>
        <taxon>Bacillales</taxon>
        <taxon>Paenibacillaceae</taxon>
        <taxon>Paenibacillus</taxon>
    </lineage>
</organism>
<dbReference type="Pfam" id="PF08955">
    <property type="entry name" value="BofC_C"/>
    <property type="match status" value="1"/>
</dbReference>
<dbReference type="OrthoDB" id="2678751at2"/>
<protein>
    <recommendedName>
        <fullName evidence="1">Bypass of forespore C C-terminal domain-containing protein</fullName>
    </recommendedName>
</protein>